<organism evidence="1 2">
    <name type="scientific">Paraburkholderia phymatum</name>
    <dbReference type="NCBI Taxonomy" id="148447"/>
    <lineage>
        <taxon>Bacteria</taxon>
        <taxon>Pseudomonadati</taxon>
        <taxon>Pseudomonadota</taxon>
        <taxon>Betaproteobacteria</taxon>
        <taxon>Burkholderiales</taxon>
        <taxon>Burkholderiaceae</taxon>
        <taxon>Paraburkholderia</taxon>
    </lineage>
</organism>
<gene>
    <name evidence="1" type="ORF">AB4Y32_34820</name>
</gene>
<evidence type="ECO:0000313" key="2">
    <source>
        <dbReference type="Proteomes" id="UP001558850"/>
    </source>
</evidence>
<evidence type="ECO:0000313" key="1">
    <source>
        <dbReference type="EMBL" id="MEX3936875.1"/>
    </source>
</evidence>
<comment type="caution">
    <text evidence="1">The sequence shown here is derived from an EMBL/GenBank/DDBJ whole genome shotgun (WGS) entry which is preliminary data.</text>
</comment>
<sequence>MKYRIREIAPRRRIARCAEDGVQHTRARRLSATVVTAATGSVIAVSGIRCRQARAVRDFNEVRHERRVELDEVFDEARFVRRVLIVRVIMFQNHIDVIVGRSSQEYGG</sequence>
<keyword evidence="2" id="KW-1185">Reference proteome</keyword>
<dbReference type="Proteomes" id="UP001558850">
    <property type="component" value="Unassembled WGS sequence"/>
</dbReference>
<accession>A0ACC6UBL6</accession>
<dbReference type="EMBL" id="JBFRCH010000039">
    <property type="protein sequence ID" value="MEX3936875.1"/>
    <property type="molecule type" value="Genomic_DNA"/>
</dbReference>
<name>A0ACC6UBL6_9BURK</name>
<protein>
    <submittedName>
        <fullName evidence="1">Uncharacterized protein</fullName>
    </submittedName>
</protein>
<reference evidence="1" key="1">
    <citation type="submission" date="2024-07" db="EMBL/GenBank/DDBJ databases">
        <title>A survey of Mimosa microsymbionts across Brazilian biomes reveals a high diversity of Paraburkholderia nodulating endemic species, but also that Cupriavidus is common as a symbiont of widespread species.</title>
        <authorList>
            <person name="Rouws L."/>
            <person name="Barauna A."/>
            <person name="Beukes C."/>
            <person name="Rouws J.R.C."/>
            <person name="De Faria S.M."/>
            <person name="Gross E."/>
            <person name="Bueno Dos Reis Junior F."/>
            <person name="Simon M.F."/>
            <person name="Maluk M."/>
            <person name="Odee D.W."/>
            <person name="Kenicer G."/>
            <person name="Young J.P.W."/>
            <person name="Reis V.M."/>
            <person name="Zilli J."/>
            <person name="James E.K."/>
        </authorList>
    </citation>
    <scope>NUCLEOTIDE SEQUENCE</scope>
    <source>
        <strain evidence="1">EG181B</strain>
    </source>
</reference>
<proteinExistence type="predicted"/>